<protein>
    <submittedName>
        <fullName evidence="1">Uncharacterized protein</fullName>
    </submittedName>
</protein>
<accession>A0AAP0HQ44</accession>
<organism evidence="1 2">
    <name type="scientific">Stephania japonica</name>
    <dbReference type="NCBI Taxonomy" id="461633"/>
    <lineage>
        <taxon>Eukaryota</taxon>
        <taxon>Viridiplantae</taxon>
        <taxon>Streptophyta</taxon>
        <taxon>Embryophyta</taxon>
        <taxon>Tracheophyta</taxon>
        <taxon>Spermatophyta</taxon>
        <taxon>Magnoliopsida</taxon>
        <taxon>Ranunculales</taxon>
        <taxon>Menispermaceae</taxon>
        <taxon>Menispermoideae</taxon>
        <taxon>Cissampelideae</taxon>
        <taxon>Stephania</taxon>
    </lineage>
</organism>
<keyword evidence="2" id="KW-1185">Reference proteome</keyword>
<evidence type="ECO:0000313" key="1">
    <source>
        <dbReference type="EMBL" id="KAK9097213.1"/>
    </source>
</evidence>
<name>A0AAP0HQ44_9MAGN</name>
<dbReference type="Proteomes" id="UP001417504">
    <property type="component" value="Unassembled WGS sequence"/>
</dbReference>
<dbReference type="EMBL" id="JBBNAE010000009">
    <property type="protein sequence ID" value="KAK9097213.1"/>
    <property type="molecule type" value="Genomic_DNA"/>
</dbReference>
<comment type="caution">
    <text evidence="1">The sequence shown here is derived from an EMBL/GenBank/DDBJ whole genome shotgun (WGS) entry which is preliminary data.</text>
</comment>
<dbReference type="AlphaFoldDB" id="A0AAP0HQ44"/>
<gene>
    <name evidence="1" type="ORF">Sjap_022710</name>
</gene>
<evidence type="ECO:0000313" key="2">
    <source>
        <dbReference type="Proteomes" id="UP001417504"/>
    </source>
</evidence>
<reference evidence="1 2" key="1">
    <citation type="submission" date="2024-01" db="EMBL/GenBank/DDBJ databases">
        <title>Genome assemblies of Stephania.</title>
        <authorList>
            <person name="Yang L."/>
        </authorList>
    </citation>
    <scope>NUCLEOTIDE SEQUENCE [LARGE SCALE GENOMIC DNA]</scope>
    <source>
        <strain evidence="1">QJT</strain>
        <tissue evidence="1">Leaf</tissue>
    </source>
</reference>
<sequence>MFIYPDEILLQQGSRTMDGRNEPIEQSFFVFTHISTHLTAMKPNVTRHLTCVMRGVAQ</sequence>
<proteinExistence type="predicted"/>